<reference evidence="1 2" key="1">
    <citation type="submission" date="2019-11" db="EMBL/GenBank/DDBJ databases">
        <title>Novel species isolated from a subtropical stream in China.</title>
        <authorList>
            <person name="Lu H."/>
        </authorList>
    </citation>
    <scope>NUCLEOTIDE SEQUENCE [LARGE SCALE GENOMIC DNA]</scope>
    <source>
        <strain evidence="1 2">FT26W</strain>
    </source>
</reference>
<proteinExistence type="predicted"/>
<dbReference type="EMBL" id="WKJL01000010">
    <property type="protein sequence ID" value="MRW85379.1"/>
    <property type="molecule type" value="Genomic_DNA"/>
</dbReference>
<gene>
    <name evidence="1" type="ORF">GJ698_14935</name>
</gene>
<dbReference type="AlphaFoldDB" id="A0A844DCR7"/>
<dbReference type="Proteomes" id="UP000439986">
    <property type="component" value="Unassembled WGS sequence"/>
</dbReference>
<name>A0A844DCR7_9BURK</name>
<keyword evidence="2" id="KW-1185">Reference proteome</keyword>
<dbReference type="RefSeq" id="WP_154358420.1">
    <property type="nucleotide sequence ID" value="NZ_WKJL01000010.1"/>
</dbReference>
<comment type="caution">
    <text evidence="1">The sequence shown here is derived from an EMBL/GenBank/DDBJ whole genome shotgun (WGS) entry which is preliminary data.</text>
</comment>
<organism evidence="1 2">
    <name type="scientific">Duganella aquatilis</name>
    <dbReference type="NCBI Taxonomy" id="2666082"/>
    <lineage>
        <taxon>Bacteria</taxon>
        <taxon>Pseudomonadati</taxon>
        <taxon>Pseudomonadota</taxon>
        <taxon>Betaproteobacteria</taxon>
        <taxon>Burkholderiales</taxon>
        <taxon>Oxalobacteraceae</taxon>
        <taxon>Telluria group</taxon>
        <taxon>Duganella</taxon>
    </lineage>
</organism>
<accession>A0A844DCR7</accession>
<evidence type="ECO:0000313" key="1">
    <source>
        <dbReference type="EMBL" id="MRW85379.1"/>
    </source>
</evidence>
<sequence length="98" mass="10708">MNSNTNQPRLQAKHAVNTTLLVSQAKQHAWDIGALAANAEALLEMLHEQIDEITTPDVQRALLRVDALAVGARRSMLLIKEAGKEIEANLEQTEQVAA</sequence>
<protein>
    <submittedName>
        <fullName evidence="1">Uncharacterized protein</fullName>
    </submittedName>
</protein>
<evidence type="ECO:0000313" key="2">
    <source>
        <dbReference type="Proteomes" id="UP000439986"/>
    </source>
</evidence>